<reference evidence="7" key="1">
    <citation type="journal article" date="2013" name="Genome Biol.">
        <title>Draft genome of the mountain pine beetle, Dendroctonus ponderosae Hopkins, a major forest pest.</title>
        <authorList>
            <person name="Keeling C.I."/>
            <person name="Yuen M.M."/>
            <person name="Liao N.Y."/>
            <person name="Docking T.R."/>
            <person name="Chan S.K."/>
            <person name="Taylor G.A."/>
            <person name="Palmquist D.L."/>
            <person name="Jackman S.D."/>
            <person name="Nguyen A."/>
            <person name="Li M."/>
            <person name="Henderson H."/>
            <person name="Janes J.K."/>
            <person name="Zhao Y."/>
            <person name="Pandoh P."/>
            <person name="Moore R."/>
            <person name="Sperling F.A."/>
            <person name="Huber D.P."/>
            <person name="Birol I."/>
            <person name="Jones S.J."/>
            <person name="Bohlmann J."/>
        </authorList>
    </citation>
    <scope>NUCLEOTIDE SEQUENCE</scope>
</reference>
<keyword evidence="2 3" id="KW-0539">Nucleus</keyword>
<dbReference type="InterPro" id="IPR000210">
    <property type="entry name" value="BTB/POZ_dom"/>
</dbReference>
<dbReference type="AlphaFoldDB" id="A0AAR5P8C4"/>
<feature type="DNA-binding region" description="HMG box" evidence="3">
    <location>
        <begin position="241"/>
        <end position="309"/>
    </location>
</feature>
<comment type="subcellular location">
    <subcellularLocation>
        <location evidence="1">Nucleus</location>
    </subcellularLocation>
</comment>
<dbReference type="GO" id="GO:0006357">
    <property type="term" value="P:regulation of transcription by RNA polymerase II"/>
    <property type="evidence" value="ECO:0007669"/>
    <property type="project" value="TreeGrafter"/>
</dbReference>
<dbReference type="SMART" id="SM00398">
    <property type="entry name" value="HMG"/>
    <property type="match status" value="1"/>
</dbReference>
<reference evidence="6" key="2">
    <citation type="submission" date="2024-08" db="UniProtKB">
        <authorList>
            <consortium name="EnsemblMetazoa"/>
        </authorList>
    </citation>
    <scope>IDENTIFICATION</scope>
</reference>
<keyword evidence="7" id="KW-1185">Reference proteome</keyword>
<protein>
    <recommendedName>
        <fullName evidence="8">BTB domain-containing protein</fullName>
    </recommendedName>
</protein>
<dbReference type="Gene3D" id="1.10.30.10">
    <property type="entry name" value="High mobility group box domain"/>
    <property type="match status" value="1"/>
</dbReference>
<keyword evidence="3" id="KW-0238">DNA-binding</keyword>
<dbReference type="Pfam" id="PF00505">
    <property type="entry name" value="HMG_box"/>
    <property type="match status" value="1"/>
</dbReference>
<evidence type="ECO:0000259" key="4">
    <source>
        <dbReference type="PROSITE" id="PS50097"/>
    </source>
</evidence>
<dbReference type="InterPro" id="IPR036910">
    <property type="entry name" value="HMG_box_dom_sf"/>
</dbReference>
<dbReference type="InterPro" id="IPR009071">
    <property type="entry name" value="HMG_box_dom"/>
</dbReference>
<feature type="domain" description="HMG box" evidence="5">
    <location>
        <begin position="241"/>
        <end position="309"/>
    </location>
</feature>
<name>A0AAR5P8C4_DENPD</name>
<feature type="domain" description="BTB" evidence="4">
    <location>
        <begin position="35"/>
        <end position="101"/>
    </location>
</feature>
<evidence type="ECO:0000259" key="5">
    <source>
        <dbReference type="PROSITE" id="PS50118"/>
    </source>
</evidence>
<evidence type="ECO:0000256" key="3">
    <source>
        <dbReference type="PROSITE-ProRule" id="PRU00267"/>
    </source>
</evidence>
<dbReference type="PANTHER" id="PTHR23110:SF99">
    <property type="entry name" value="BROAD-COMPLEX CORE PROTEIN ISOFORM 6"/>
    <property type="match status" value="1"/>
</dbReference>
<dbReference type="CDD" id="cd18315">
    <property type="entry name" value="BTB_POZ_BAB-like"/>
    <property type="match status" value="1"/>
</dbReference>
<dbReference type="PANTHER" id="PTHR23110">
    <property type="entry name" value="BTB DOMAIN TRANSCRIPTION FACTOR"/>
    <property type="match status" value="1"/>
</dbReference>
<organism evidence="6 7">
    <name type="scientific">Dendroctonus ponderosae</name>
    <name type="common">Mountain pine beetle</name>
    <dbReference type="NCBI Taxonomy" id="77166"/>
    <lineage>
        <taxon>Eukaryota</taxon>
        <taxon>Metazoa</taxon>
        <taxon>Ecdysozoa</taxon>
        <taxon>Arthropoda</taxon>
        <taxon>Hexapoda</taxon>
        <taxon>Insecta</taxon>
        <taxon>Pterygota</taxon>
        <taxon>Neoptera</taxon>
        <taxon>Endopterygota</taxon>
        <taxon>Coleoptera</taxon>
        <taxon>Polyphaga</taxon>
        <taxon>Cucujiformia</taxon>
        <taxon>Curculionidae</taxon>
        <taxon>Scolytinae</taxon>
        <taxon>Dendroctonus</taxon>
    </lineage>
</organism>
<evidence type="ECO:0000256" key="2">
    <source>
        <dbReference type="ARBA" id="ARBA00023242"/>
    </source>
</evidence>
<dbReference type="InterPro" id="IPR051095">
    <property type="entry name" value="Dros_DevTransReg"/>
</dbReference>
<evidence type="ECO:0000313" key="6">
    <source>
        <dbReference type="EnsemblMetazoa" id="XP_019757112.1"/>
    </source>
</evidence>
<evidence type="ECO:0000313" key="7">
    <source>
        <dbReference type="Proteomes" id="UP000019118"/>
    </source>
</evidence>
<proteinExistence type="predicted"/>
<dbReference type="Pfam" id="PF00651">
    <property type="entry name" value="BTB"/>
    <property type="match status" value="1"/>
</dbReference>
<sequence>MENPTIGEQYNLKWNLHVPNFIHTFNEHFDNEALVDVSLFCEGRLIRAHKLILSACSEYFQKLFQVHKEVPHPVIFLNTGRFTVLRQIVHFMYHGEVRVADKDLPDVLALGESLRVKGLSSVKLRDMPVEEAKASNSLLKARKIADKPVQNTNIKSRDVPNKSILNDELKFIPMAPAVTYSRRKSPKLTKPVETLPVISSVVSLASSIPIVAGGSSPVKRDIANNETPKSSTINEEANISVSKPPHAFMIFANEWRKKLTVEHPEENNKEISVRLGVMWKSLLPETKNIYYREAKRAEDEHKSKYPNYDSASGKLKRKADVLSDSTNNTVIIKYISLFL</sequence>
<dbReference type="SMART" id="SM00225">
    <property type="entry name" value="BTB"/>
    <property type="match status" value="1"/>
</dbReference>
<dbReference type="SUPFAM" id="SSF47095">
    <property type="entry name" value="HMG-box"/>
    <property type="match status" value="1"/>
</dbReference>
<evidence type="ECO:0008006" key="8">
    <source>
        <dbReference type="Google" id="ProtNLM"/>
    </source>
</evidence>
<dbReference type="PROSITE" id="PS50118">
    <property type="entry name" value="HMG_BOX_2"/>
    <property type="match status" value="1"/>
</dbReference>
<dbReference type="Gene3D" id="3.30.710.10">
    <property type="entry name" value="Potassium Channel Kv1.1, Chain A"/>
    <property type="match status" value="1"/>
</dbReference>
<dbReference type="SUPFAM" id="SSF54695">
    <property type="entry name" value="POZ domain"/>
    <property type="match status" value="1"/>
</dbReference>
<dbReference type="Proteomes" id="UP000019118">
    <property type="component" value="Unassembled WGS sequence"/>
</dbReference>
<dbReference type="GO" id="GO:0005634">
    <property type="term" value="C:nucleus"/>
    <property type="evidence" value="ECO:0007669"/>
    <property type="project" value="UniProtKB-SubCell"/>
</dbReference>
<dbReference type="PROSITE" id="PS50097">
    <property type="entry name" value="BTB"/>
    <property type="match status" value="1"/>
</dbReference>
<dbReference type="EnsemblMetazoa" id="XM_019901553.1">
    <property type="protein sequence ID" value="XP_019757112.1"/>
    <property type="gene ID" value="LOC109535628"/>
</dbReference>
<dbReference type="GO" id="GO:0003677">
    <property type="term" value="F:DNA binding"/>
    <property type="evidence" value="ECO:0007669"/>
    <property type="project" value="UniProtKB-UniRule"/>
</dbReference>
<dbReference type="InterPro" id="IPR011333">
    <property type="entry name" value="SKP1/BTB/POZ_sf"/>
</dbReference>
<accession>A0AAR5P8C4</accession>
<evidence type="ECO:0000256" key="1">
    <source>
        <dbReference type="ARBA" id="ARBA00004123"/>
    </source>
</evidence>
<dbReference type="CDD" id="cd01389">
    <property type="entry name" value="HMG-box_ROX1-like"/>
    <property type="match status" value="1"/>
</dbReference>